<protein>
    <recommendedName>
        <fullName evidence="4">Pantoate--beta-alanine ligase</fullName>
        <ecNumber evidence="3">6.3.2.1</ecNumber>
    </recommendedName>
    <alternativeName>
        <fullName evidence="10">Pantoate-activating enzyme</fullName>
    </alternativeName>
    <alternativeName>
        <fullName evidence="9">Pantothenate synthetase</fullName>
    </alternativeName>
</protein>
<dbReference type="UniPathway" id="UPA00028">
    <property type="reaction ID" value="UER00005"/>
</dbReference>
<comment type="similarity">
    <text evidence="2">Belongs to the pantothenate synthetase family.</text>
</comment>
<dbReference type="EC" id="6.3.2.1" evidence="3"/>
<dbReference type="Proteomes" id="UP000094455">
    <property type="component" value="Unassembled WGS sequence"/>
</dbReference>
<evidence type="ECO:0000256" key="11">
    <source>
        <dbReference type="ARBA" id="ARBA00048258"/>
    </source>
</evidence>
<evidence type="ECO:0000256" key="1">
    <source>
        <dbReference type="ARBA" id="ARBA00004990"/>
    </source>
</evidence>
<dbReference type="InterPro" id="IPR014729">
    <property type="entry name" value="Rossmann-like_a/b/a_fold"/>
</dbReference>
<organism evidence="12 13">
    <name type="scientific">Pichia membranifaciens NRRL Y-2026</name>
    <dbReference type="NCBI Taxonomy" id="763406"/>
    <lineage>
        <taxon>Eukaryota</taxon>
        <taxon>Fungi</taxon>
        <taxon>Dikarya</taxon>
        <taxon>Ascomycota</taxon>
        <taxon>Saccharomycotina</taxon>
        <taxon>Pichiomycetes</taxon>
        <taxon>Pichiales</taxon>
        <taxon>Pichiaceae</taxon>
        <taxon>Pichia</taxon>
    </lineage>
</organism>
<evidence type="ECO:0000256" key="2">
    <source>
        <dbReference type="ARBA" id="ARBA00009256"/>
    </source>
</evidence>
<dbReference type="Gene3D" id="3.40.50.620">
    <property type="entry name" value="HUPs"/>
    <property type="match status" value="1"/>
</dbReference>
<dbReference type="EMBL" id="KV454008">
    <property type="protein sequence ID" value="ODQ44200.1"/>
    <property type="molecule type" value="Genomic_DNA"/>
</dbReference>
<evidence type="ECO:0000256" key="10">
    <source>
        <dbReference type="ARBA" id="ARBA00032806"/>
    </source>
</evidence>
<dbReference type="InterPro" id="IPR042176">
    <property type="entry name" value="Pantoate_ligase_C"/>
</dbReference>
<dbReference type="InterPro" id="IPR004821">
    <property type="entry name" value="Cyt_trans-like"/>
</dbReference>
<dbReference type="GeneID" id="30181565"/>
<dbReference type="InterPro" id="IPR003721">
    <property type="entry name" value="Pantoate_ligase"/>
</dbReference>
<dbReference type="FunFam" id="3.40.50.620:FF:000013">
    <property type="entry name" value="Pantothenate synthetase"/>
    <property type="match status" value="1"/>
</dbReference>
<evidence type="ECO:0000256" key="5">
    <source>
        <dbReference type="ARBA" id="ARBA00022598"/>
    </source>
</evidence>
<dbReference type="NCBIfam" id="TIGR00125">
    <property type="entry name" value="cyt_tran_rel"/>
    <property type="match status" value="1"/>
</dbReference>
<dbReference type="Pfam" id="PF02569">
    <property type="entry name" value="Pantoate_ligase"/>
    <property type="match status" value="1"/>
</dbReference>
<keyword evidence="7" id="KW-0547">Nucleotide-binding</keyword>
<evidence type="ECO:0000256" key="4">
    <source>
        <dbReference type="ARBA" id="ARBA00015647"/>
    </source>
</evidence>
<keyword evidence="13" id="KW-1185">Reference proteome</keyword>
<dbReference type="GO" id="GO:0015940">
    <property type="term" value="P:pantothenate biosynthetic process"/>
    <property type="evidence" value="ECO:0007669"/>
    <property type="project" value="UniProtKB-UniPathway"/>
</dbReference>
<keyword evidence="6" id="KW-0566">Pantothenate biosynthesis</keyword>
<name>A0A1E3NDK6_9ASCO</name>
<dbReference type="PANTHER" id="PTHR21299:SF1">
    <property type="entry name" value="PANTOATE--BETA-ALANINE LIGASE"/>
    <property type="match status" value="1"/>
</dbReference>
<reference evidence="12 13" key="1">
    <citation type="journal article" date="2016" name="Proc. Natl. Acad. Sci. U.S.A.">
        <title>Comparative genomics of biotechnologically important yeasts.</title>
        <authorList>
            <person name="Riley R."/>
            <person name="Haridas S."/>
            <person name="Wolfe K.H."/>
            <person name="Lopes M.R."/>
            <person name="Hittinger C.T."/>
            <person name="Goeker M."/>
            <person name="Salamov A.A."/>
            <person name="Wisecaver J.H."/>
            <person name="Long T.M."/>
            <person name="Calvey C.H."/>
            <person name="Aerts A.L."/>
            <person name="Barry K.W."/>
            <person name="Choi C."/>
            <person name="Clum A."/>
            <person name="Coughlan A.Y."/>
            <person name="Deshpande S."/>
            <person name="Douglass A.P."/>
            <person name="Hanson S.J."/>
            <person name="Klenk H.-P."/>
            <person name="LaButti K.M."/>
            <person name="Lapidus A."/>
            <person name="Lindquist E.A."/>
            <person name="Lipzen A.M."/>
            <person name="Meier-Kolthoff J.P."/>
            <person name="Ohm R.A."/>
            <person name="Otillar R.P."/>
            <person name="Pangilinan J.L."/>
            <person name="Peng Y."/>
            <person name="Rokas A."/>
            <person name="Rosa C.A."/>
            <person name="Scheuner C."/>
            <person name="Sibirny A.A."/>
            <person name="Slot J.C."/>
            <person name="Stielow J.B."/>
            <person name="Sun H."/>
            <person name="Kurtzman C.P."/>
            <person name="Blackwell M."/>
            <person name="Grigoriev I.V."/>
            <person name="Jeffries T.W."/>
        </authorList>
    </citation>
    <scope>NUCLEOTIDE SEQUENCE [LARGE SCALE GENOMIC DNA]</scope>
    <source>
        <strain evidence="12 13">NRRL Y-2026</strain>
    </source>
</reference>
<dbReference type="GO" id="GO:0005524">
    <property type="term" value="F:ATP binding"/>
    <property type="evidence" value="ECO:0007669"/>
    <property type="project" value="UniProtKB-KW"/>
</dbReference>
<dbReference type="RefSeq" id="XP_019015313.1">
    <property type="nucleotide sequence ID" value="XM_019164878.1"/>
</dbReference>
<evidence type="ECO:0000313" key="13">
    <source>
        <dbReference type="Proteomes" id="UP000094455"/>
    </source>
</evidence>
<gene>
    <name evidence="12" type="ORF">PICMEDRAFT_74808</name>
</gene>
<comment type="pathway">
    <text evidence="1">Cofactor biosynthesis; (R)-pantothenate biosynthesis; (R)-pantothenate from (R)-pantoate and beta-alanine: step 1/1.</text>
</comment>
<dbReference type="GO" id="GO:0004592">
    <property type="term" value="F:pantoate-beta-alanine ligase activity"/>
    <property type="evidence" value="ECO:0007669"/>
    <property type="project" value="UniProtKB-EC"/>
</dbReference>
<dbReference type="AlphaFoldDB" id="A0A1E3NDK6"/>
<sequence length="320" mass="35545">MTMADIPIITTVADLRVLRHQYARRNESVGFIPTMGYLHEGHLSLINQSLLSNDHTIVSIFVNPSQFAPGEDLDTYPRDLDHDVKVITEFVAAKFQGSSDKKVDAIFHPTVLQMYPSGFSMERSQQRGAFVEVLGVSEPLEGKTRPSFFRGVSTVVAKLLNATNPTVAYFGQKDIQQTVVLKTMVRDLLMDIELEIVPTVRNSSGLALSSRNAYLSPEILSQVTCIFRSMNTAYGKYSKSGVRDVSDLTETVSAEIRSTNANFKVDYISFNDPETLDYLTTIDPKKGAILSLAVYVPNSTETNETKTTRLIDNMIFNPVA</sequence>
<evidence type="ECO:0000256" key="6">
    <source>
        <dbReference type="ARBA" id="ARBA00022655"/>
    </source>
</evidence>
<dbReference type="PANTHER" id="PTHR21299">
    <property type="entry name" value="CYTIDYLATE KINASE/PANTOATE-BETA-ALANINE LIGASE"/>
    <property type="match status" value="1"/>
</dbReference>
<keyword evidence="8" id="KW-0067">ATP-binding</keyword>
<evidence type="ECO:0000256" key="8">
    <source>
        <dbReference type="ARBA" id="ARBA00022840"/>
    </source>
</evidence>
<proteinExistence type="inferred from homology"/>
<dbReference type="CDD" id="cd00560">
    <property type="entry name" value="PanC"/>
    <property type="match status" value="1"/>
</dbReference>
<dbReference type="Gene3D" id="3.30.1300.10">
    <property type="entry name" value="Pantoate-beta-alanine ligase, C-terminal domain"/>
    <property type="match status" value="1"/>
</dbReference>
<dbReference type="HAMAP" id="MF_00158">
    <property type="entry name" value="PanC"/>
    <property type="match status" value="1"/>
</dbReference>
<evidence type="ECO:0000313" key="12">
    <source>
        <dbReference type="EMBL" id="ODQ44200.1"/>
    </source>
</evidence>
<dbReference type="NCBIfam" id="TIGR00018">
    <property type="entry name" value="panC"/>
    <property type="match status" value="1"/>
</dbReference>
<keyword evidence="5" id="KW-0436">Ligase</keyword>
<dbReference type="OrthoDB" id="2020436at2759"/>
<accession>A0A1E3NDK6</accession>
<evidence type="ECO:0000256" key="3">
    <source>
        <dbReference type="ARBA" id="ARBA00012219"/>
    </source>
</evidence>
<dbReference type="STRING" id="763406.A0A1E3NDK6"/>
<dbReference type="SUPFAM" id="SSF52374">
    <property type="entry name" value="Nucleotidylyl transferase"/>
    <property type="match status" value="1"/>
</dbReference>
<comment type="catalytic activity">
    <reaction evidence="11">
        <text>(R)-pantoate + beta-alanine + ATP = (R)-pantothenate + AMP + diphosphate + H(+)</text>
        <dbReference type="Rhea" id="RHEA:10912"/>
        <dbReference type="ChEBI" id="CHEBI:15378"/>
        <dbReference type="ChEBI" id="CHEBI:15980"/>
        <dbReference type="ChEBI" id="CHEBI:29032"/>
        <dbReference type="ChEBI" id="CHEBI:30616"/>
        <dbReference type="ChEBI" id="CHEBI:33019"/>
        <dbReference type="ChEBI" id="CHEBI:57966"/>
        <dbReference type="ChEBI" id="CHEBI:456215"/>
        <dbReference type="EC" id="6.3.2.1"/>
    </reaction>
</comment>
<evidence type="ECO:0000256" key="7">
    <source>
        <dbReference type="ARBA" id="ARBA00022741"/>
    </source>
</evidence>
<evidence type="ECO:0000256" key="9">
    <source>
        <dbReference type="ARBA" id="ARBA00029902"/>
    </source>
</evidence>